<dbReference type="EMBL" id="CM015712">
    <property type="protein sequence ID" value="KAF3707004.1"/>
    <property type="molecule type" value="Genomic_DNA"/>
</dbReference>
<keyword evidence="3" id="KW-1133">Transmembrane helix</keyword>
<keyword evidence="3" id="KW-0472">Membrane</keyword>
<dbReference type="InterPro" id="IPR001304">
    <property type="entry name" value="C-type_lectin-like"/>
</dbReference>
<keyword evidence="6" id="KW-1185">Reference proteome</keyword>
<keyword evidence="2" id="KW-0175">Coiled coil</keyword>
<name>A0A6G1QWX7_CHAAH</name>
<dbReference type="AlphaFoldDB" id="A0A6G1QWX7"/>
<keyword evidence="5" id="KW-0430">Lectin</keyword>
<feature type="domain" description="C-type lectin" evidence="4">
    <location>
        <begin position="376"/>
        <end position="490"/>
    </location>
</feature>
<organism evidence="5 6">
    <name type="scientific">Channa argus</name>
    <name type="common">Northern snakehead</name>
    <name type="synonym">Ophicephalus argus</name>
    <dbReference type="NCBI Taxonomy" id="215402"/>
    <lineage>
        <taxon>Eukaryota</taxon>
        <taxon>Metazoa</taxon>
        <taxon>Chordata</taxon>
        <taxon>Craniata</taxon>
        <taxon>Vertebrata</taxon>
        <taxon>Euteleostomi</taxon>
        <taxon>Actinopterygii</taxon>
        <taxon>Neopterygii</taxon>
        <taxon>Teleostei</taxon>
        <taxon>Neoteleostei</taxon>
        <taxon>Acanthomorphata</taxon>
        <taxon>Anabantaria</taxon>
        <taxon>Anabantiformes</taxon>
        <taxon>Channoidei</taxon>
        <taxon>Channidae</taxon>
        <taxon>Channa</taxon>
    </lineage>
</organism>
<evidence type="ECO:0000256" key="1">
    <source>
        <dbReference type="ARBA" id="ARBA00004401"/>
    </source>
</evidence>
<feature type="domain" description="C-type lectin" evidence="4">
    <location>
        <begin position="122"/>
        <end position="223"/>
    </location>
</feature>
<keyword evidence="3" id="KW-0812">Transmembrane</keyword>
<protein>
    <submittedName>
        <fullName evidence="5">C-type lectin domain family 12 member B</fullName>
    </submittedName>
</protein>
<dbReference type="PANTHER" id="PTHR45710:SF26">
    <property type="entry name" value="RH26557P"/>
    <property type="match status" value="1"/>
</dbReference>
<feature type="transmembrane region" description="Helical" evidence="3">
    <location>
        <begin position="293"/>
        <end position="316"/>
    </location>
</feature>
<dbReference type="Pfam" id="PF00059">
    <property type="entry name" value="Lectin_C"/>
    <property type="match status" value="2"/>
</dbReference>
<evidence type="ECO:0000313" key="5">
    <source>
        <dbReference type="EMBL" id="KAF3707004.1"/>
    </source>
</evidence>
<reference evidence="5 6" key="1">
    <citation type="submission" date="2019-02" db="EMBL/GenBank/DDBJ databases">
        <title>Opniocepnalus argus genome.</title>
        <authorList>
            <person name="Zhou C."/>
            <person name="Xiao S."/>
        </authorList>
    </citation>
    <scope>NUCLEOTIDE SEQUENCE [LARGE SCALE GENOMIC DNA]</scope>
    <source>
        <strain evidence="5">OARG1902GOOAL</strain>
        <tissue evidence="5">Muscle</tissue>
    </source>
</reference>
<evidence type="ECO:0000256" key="2">
    <source>
        <dbReference type="SAM" id="Coils"/>
    </source>
</evidence>
<dbReference type="SMART" id="SM00034">
    <property type="entry name" value="CLECT"/>
    <property type="match status" value="2"/>
</dbReference>
<dbReference type="Gene3D" id="3.10.100.10">
    <property type="entry name" value="Mannose-Binding Protein A, subunit A"/>
    <property type="match status" value="2"/>
</dbReference>
<evidence type="ECO:0000256" key="3">
    <source>
        <dbReference type="SAM" id="Phobius"/>
    </source>
</evidence>
<evidence type="ECO:0000313" key="6">
    <source>
        <dbReference type="Proteomes" id="UP000503349"/>
    </source>
</evidence>
<reference evidence="6" key="2">
    <citation type="submission" date="2019-02" db="EMBL/GenBank/DDBJ databases">
        <title>Opniocepnalus argus Var Kimnra genome.</title>
        <authorList>
            <person name="Zhou C."/>
            <person name="Xiao S."/>
        </authorList>
    </citation>
    <scope>NUCLEOTIDE SEQUENCE [LARGE SCALE GENOMIC DNA]</scope>
</reference>
<accession>A0A6G1QWX7</accession>
<dbReference type="InterPro" id="IPR016186">
    <property type="entry name" value="C-type_lectin-like/link_sf"/>
</dbReference>
<dbReference type="InterPro" id="IPR016187">
    <property type="entry name" value="CTDL_fold"/>
</dbReference>
<comment type="subcellular location">
    <subcellularLocation>
        <location evidence="1">Cell membrane</location>
        <topology evidence="1">Single-pass type II membrane protein</topology>
    </subcellularLocation>
</comment>
<dbReference type="Proteomes" id="UP000503349">
    <property type="component" value="Chromosome 1"/>
</dbReference>
<dbReference type="PANTHER" id="PTHR45710">
    <property type="entry name" value="C-TYPE LECTIN DOMAIN-CONTAINING PROTEIN 180"/>
    <property type="match status" value="1"/>
</dbReference>
<dbReference type="GO" id="GO:0030246">
    <property type="term" value="F:carbohydrate binding"/>
    <property type="evidence" value="ECO:0007669"/>
    <property type="project" value="UniProtKB-KW"/>
</dbReference>
<gene>
    <name evidence="5" type="ORF">EXN66_Car000176</name>
</gene>
<feature type="coiled-coil region" evidence="2">
    <location>
        <begin position="322"/>
        <end position="363"/>
    </location>
</feature>
<dbReference type="GO" id="GO:0005886">
    <property type="term" value="C:plasma membrane"/>
    <property type="evidence" value="ECO:0007669"/>
    <property type="project" value="UniProtKB-SubCell"/>
</dbReference>
<dbReference type="SUPFAM" id="SSF56436">
    <property type="entry name" value="C-type lectin-like"/>
    <property type="match status" value="2"/>
</dbReference>
<evidence type="ECO:0000259" key="4">
    <source>
        <dbReference type="PROSITE" id="PS50041"/>
    </source>
</evidence>
<dbReference type="PROSITE" id="PS50041">
    <property type="entry name" value="C_TYPE_LECTIN_2"/>
    <property type="match status" value="2"/>
</dbReference>
<dbReference type="InterPro" id="IPR050828">
    <property type="entry name" value="C-type_lectin/matrix_domain"/>
</dbReference>
<sequence length="497" mass="58934">MSSDIYAKPDFSKKVRYNRKVEEDGGEWEEREVDIYESTDDIRDDVTDIQSQEEVHRKSFRGAALCLAVLCLLMAAGIIVLSTHRKIKIDNLIKNYSQSQNEVKQLQDKISRKLCPEGWKKFGCSCYFKSTERKSWSESRRFCQDRGSDLVIINSKEEQDFVTELNQHEDFWIGLWQQWSETQYQWKWVDGSQLTETFWATGEKHPTGFYASCCDKQGRWKSERYYDKNWICEKKICCFLWKVRYNRKVEEDGGEWEEREVDIYESTDVIRDDVTDIQSQENHPPVHRKSFRGAALCLAVLCLLMAAGIIVLSTYLHSVTKEKELQSRIDNLNKSYNELQDKMSHTSVTNSQLQDEIKQLKDKIQGKSCPEGWKRFGCSCYFKSTEKKSWSDSRKDCVKRESDLVIFNSKEEQDFVTELNQHEDFWIGLWNQWSDTERKYQWEWVDGSQPTETFWATGEKHPTGYFASCCDQQGRWRSEHDYYYKNWICEKKICCFL</sequence>
<feature type="transmembrane region" description="Helical" evidence="3">
    <location>
        <begin position="62"/>
        <end position="81"/>
    </location>
</feature>
<proteinExistence type="predicted"/>